<gene>
    <name evidence="2" type="ORF">H5410_033701</name>
</gene>
<reference evidence="2 3" key="1">
    <citation type="submission" date="2020-09" db="EMBL/GenBank/DDBJ databases">
        <title>De no assembly of potato wild relative species, Solanum commersonii.</title>
        <authorList>
            <person name="Cho K."/>
        </authorList>
    </citation>
    <scope>NUCLEOTIDE SEQUENCE [LARGE SCALE GENOMIC DNA]</scope>
    <source>
        <strain evidence="2">LZ3.2</strain>
        <tissue evidence="2">Leaf</tissue>
    </source>
</reference>
<keyword evidence="1" id="KW-0472">Membrane</keyword>
<evidence type="ECO:0000313" key="2">
    <source>
        <dbReference type="EMBL" id="KAG5602331.1"/>
    </source>
</evidence>
<keyword evidence="1" id="KW-0812">Transmembrane</keyword>
<sequence>MSLQTSDEEHHGSAMSYLWIETSSLKFYFNGTHLFDPSILKCKELPIRMGIGFHALILLYLEILSSSKRI</sequence>
<feature type="transmembrane region" description="Helical" evidence="1">
    <location>
        <begin position="45"/>
        <end position="64"/>
    </location>
</feature>
<dbReference type="EMBL" id="JACXVP010000006">
    <property type="protein sequence ID" value="KAG5602331.1"/>
    <property type="molecule type" value="Genomic_DNA"/>
</dbReference>
<evidence type="ECO:0000256" key="1">
    <source>
        <dbReference type="SAM" id="Phobius"/>
    </source>
</evidence>
<dbReference type="AlphaFoldDB" id="A0A9J5YNK9"/>
<name>A0A9J5YNK9_SOLCO</name>
<organism evidence="2 3">
    <name type="scientific">Solanum commersonii</name>
    <name type="common">Commerson's wild potato</name>
    <name type="synonym">Commerson's nightshade</name>
    <dbReference type="NCBI Taxonomy" id="4109"/>
    <lineage>
        <taxon>Eukaryota</taxon>
        <taxon>Viridiplantae</taxon>
        <taxon>Streptophyta</taxon>
        <taxon>Embryophyta</taxon>
        <taxon>Tracheophyta</taxon>
        <taxon>Spermatophyta</taxon>
        <taxon>Magnoliopsida</taxon>
        <taxon>eudicotyledons</taxon>
        <taxon>Gunneridae</taxon>
        <taxon>Pentapetalae</taxon>
        <taxon>asterids</taxon>
        <taxon>lamiids</taxon>
        <taxon>Solanales</taxon>
        <taxon>Solanaceae</taxon>
        <taxon>Solanoideae</taxon>
        <taxon>Solaneae</taxon>
        <taxon>Solanum</taxon>
    </lineage>
</organism>
<dbReference type="Proteomes" id="UP000824120">
    <property type="component" value="Chromosome 6"/>
</dbReference>
<keyword evidence="1" id="KW-1133">Transmembrane helix</keyword>
<evidence type="ECO:0000313" key="3">
    <source>
        <dbReference type="Proteomes" id="UP000824120"/>
    </source>
</evidence>
<protein>
    <submittedName>
        <fullName evidence="2">Uncharacterized protein</fullName>
    </submittedName>
</protein>
<accession>A0A9J5YNK9</accession>
<proteinExistence type="predicted"/>
<keyword evidence="3" id="KW-1185">Reference proteome</keyword>
<comment type="caution">
    <text evidence="2">The sequence shown here is derived from an EMBL/GenBank/DDBJ whole genome shotgun (WGS) entry which is preliminary data.</text>
</comment>